<feature type="non-terminal residue" evidence="1">
    <location>
        <position position="139"/>
    </location>
</feature>
<protein>
    <submittedName>
        <fullName evidence="1">Uncharacterized protein</fullName>
    </submittedName>
</protein>
<evidence type="ECO:0000313" key="1">
    <source>
        <dbReference type="EMBL" id="GEY60847.1"/>
    </source>
</evidence>
<reference evidence="1" key="1">
    <citation type="journal article" date="2019" name="Sci. Rep.">
        <title>Draft genome of Tanacetum cinerariifolium, the natural source of mosquito coil.</title>
        <authorList>
            <person name="Yamashiro T."/>
            <person name="Shiraishi A."/>
            <person name="Satake H."/>
            <person name="Nakayama K."/>
        </authorList>
    </citation>
    <scope>NUCLEOTIDE SEQUENCE</scope>
</reference>
<dbReference type="EMBL" id="BKCJ010193164">
    <property type="protein sequence ID" value="GEY60847.1"/>
    <property type="molecule type" value="Genomic_DNA"/>
</dbReference>
<name>A0A699HQ51_TANCI</name>
<dbReference type="AlphaFoldDB" id="A0A699HQ51"/>
<proteinExistence type="predicted"/>
<gene>
    <name evidence="1" type="ORF">Tci_432821</name>
</gene>
<sequence>MESSTSNPEEKELEQIQLEERHLYSKCMAWFKELNSHLETLHNNIEKMYHNFNHYNGSLKERIFIPVIQRHVLMYLEHHSRNFLTQKRRPGNENISYDNESSSLGDNARYAEKTLVDTIASDIKYAGIVPSHDSDTTSE</sequence>
<comment type="caution">
    <text evidence="1">The sequence shown here is derived from an EMBL/GenBank/DDBJ whole genome shotgun (WGS) entry which is preliminary data.</text>
</comment>
<organism evidence="1">
    <name type="scientific">Tanacetum cinerariifolium</name>
    <name type="common">Dalmatian daisy</name>
    <name type="synonym">Chrysanthemum cinerariifolium</name>
    <dbReference type="NCBI Taxonomy" id="118510"/>
    <lineage>
        <taxon>Eukaryota</taxon>
        <taxon>Viridiplantae</taxon>
        <taxon>Streptophyta</taxon>
        <taxon>Embryophyta</taxon>
        <taxon>Tracheophyta</taxon>
        <taxon>Spermatophyta</taxon>
        <taxon>Magnoliopsida</taxon>
        <taxon>eudicotyledons</taxon>
        <taxon>Gunneridae</taxon>
        <taxon>Pentapetalae</taxon>
        <taxon>asterids</taxon>
        <taxon>campanulids</taxon>
        <taxon>Asterales</taxon>
        <taxon>Asteraceae</taxon>
        <taxon>Asteroideae</taxon>
        <taxon>Anthemideae</taxon>
        <taxon>Anthemidinae</taxon>
        <taxon>Tanacetum</taxon>
    </lineage>
</organism>
<accession>A0A699HQ51</accession>